<keyword evidence="3" id="KW-1185">Reference proteome</keyword>
<dbReference type="Pfam" id="PF02559">
    <property type="entry name" value="CarD_TRCF_RID"/>
    <property type="match status" value="1"/>
</dbReference>
<dbReference type="PATRIC" id="fig|742737.3.peg.3798"/>
<dbReference type="Proteomes" id="UP000005384">
    <property type="component" value="Unassembled WGS sequence"/>
</dbReference>
<dbReference type="InterPro" id="IPR048792">
    <property type="entry name" value="CarD_C"/>
</dbReference>
<dbReference type="InterPro" id="IPR042215">
    <property type="entry name" value="CarD-like_C"/>
</dbReference>
<dbReference type="PANTHER" id="PTHR38447">
    <property type="entry name" value="TRANSCRIPTION FACTOR YDEB-RELATED"/>
    <property type="match status" value="1"/>
</dbReference>
<comment type="caution">
    <text evidence="2">The sequence shown here is derived from an EMBL/GenBank/DDBJ whole genome shotgun (WGS) entry which is preliminary data.</text>
</comment>
<name>G5IJY9_9FIRM</name>
<accession>G5IJY9</accession>
<dbReference type="Gene3D" id="2.40.10.170">
    <property type="match status" value="1"/>
</dbReference>
<dbReference type="InterPro" id="IPR036101">
    <property type="entry name" value="CarD-like/TRCF_RID_sf"/>
</dbReference>
<sequence length="172" mass="19987">MFEKGDFIIYETAGTCKVTDIRTVDIDGISKERLYYVLEPLGDRGSKIMTPVDSTKSFMRKILTKDDVYRLIDEMKNIDQLGILDEKQRKETYKAALKSCDCRAWIGIIKNLYLKKQDRTLQGKRLTEADEQFFSKAKEYLYGEMSISLGIPKEQVEEFITNRIDAEEMQPT</sequence>
<dbReference type="AlphaFoldDB" id="G5IJY9"/>
<dbReference type="RefSeq" id="WP_006781808.1">
    <property type="nucleotide sequence ID" value="NZ_CP040506.1"/>
</dbReference>
<dbReference type="Gene3D" id="1.20.58.1290">
    <property type="entry name" value="CarD-like, C-terminal domain"/>
    <property type="match status" value="1"/>
</dbReference>
<feature type="domain" description="CarD-like/TRCF RNAP-interacting" evidence="1">
    <location>
        <begin position="1"/>
        <end position="113"/>
    </location>
</feature>
<dbReference type="GO" id="GO:0009303">
    <property type="term" value="P:rRNA transcription"/>
    <property type="evidence" value="ECO:0007669"/>
    <property type="project" value="TreeGrafter"/>
</dbReference>
<dbReference type="HOGENOM" id="CLU_048259_2_0_9"/>
<dbReference type="SMART" id="SM01058">
    <property type="entry name" value="CarD_TRCF"/>
    <property type="match status" value="1"/>
</dbReference>
<gene>
    <name evidence="2" type="ORF">HMPREF9473_03817</name>
</gene>
<dbReference type="OrthoDB" id="9786074at2"/>
<protein>
    <recommendedName>
        <fullName evidence="1">CarD-like/TRCF RNAP-interacting domain-containing protein</fullName>
    </recommendedName>
</protein>
<reference evidence="2 3" key="1">
    <citation type="submission" date="2011-08" db="EMBL/GenBank/DDBJ databases">
        <title>The Genome Sequence of Clostridium hathewayi WAL-18680.</title>
        <authorList>
            <consortium name="The Broad Institute Genome Sequencing Platform"/>
            <person name="Earl A."/>
            <person name="Ward D."/>
            <person name="Feldgarden M."/>
            <person name="Gevers D."/>
            <person name="Finegold S.M."/>
            <person name="Summanen P.H."/>
            <person name="Molitoris D.R."/>
            <person name="Song M."/>
            <person name="Daigneault M."/>
            <person name="Allen-Vercoe E."/>
            <person name="Young S.K."/>
            <person name="Zeng Q."/>
            <person name="Gargeya S."/>
            <person name="Fitzgerald M."/>
            <person name="Haas B."/>
            <person name="Abouelleil A."/>
            <person name="Alvarado L."/>
            <person name="Arachchi H.M."/>
            <person name="Berlin A."/>
            <person name="Brown A."/>
            <person name="Chapman S.B."/>
            <person name="Chen Z."/>
            <person name="Dunbar C."/>
            <person name="Freedman E."/>
            <person name="Gearin G."/>
            <person name="Gellesch M."/>
            <person name="Goldberg J."/>
            <person name="Griggs A."/>
            <person name="Gujja S."/>
            <person name="Heiman D."/>
            <person name="Howarth C."/>
            <person name="Larson L."/>
            <person name="Lui A."/>
            <person name="MacDonald P.J.P."/>
            <person name="Montmayeur A."/>
            <person name="Murphy C."/>
            <person name="Neiman D."/>
            <person name="Pearson M."/>
            <person name="Priest M."/>
            <person name="Roberts A."/>
            <person name="Saif S."/>
            <person name="Shea T."/>
            <person name="Shenoy N."/>
            <person name="Sisk P."/>
            <person name="Stolte C."/>
            <person name="Sykes S."/>
            <person name="Wortman J."/>
            <person name="Nusbaum C."/>
            <person name="Birren B."/>
        </authorList>
    </citation>
    <scope>NUCLEOTIDE SEQUENCE [LARGE SCALE GENOMIC DNA]</scope>
    <source>
        <strain evidence="2 3">WAL-18680</strain>
    </source>
</reference>
<evidence type="ECO:0000259" key="1">
    <source>
        <dbReference type="SMART" id="SM01058"/>
    </source>
</evidence>
<dbReference type="InterPro" id="IPR003711">
    <property type="entry name" value="CarD-like/TRCF_RID"/>
</dbReference>
<dbReference type="Pfam" id="PF21095">
    <property type="entry name" value="CarD_C"/>
    <property type="match status" value="1"/>
</dbReference>
<organism evidence="2 3">
    <name type="scientific">Hungatella hathewayi WAL-18680</name>
    <dbReference type="NCBI Taxonomy" id="742737"/>
    <lineage>
        <taxon>Bacteria</taxon>
        <taxon>Bacillati</taxon>
        <taxon>Bacillota</taxon>
        <taxon>Clostridia</taxon>
        <taxon>Lachnospirales</taxon>
        <taxon>Lachnospiraceae</taxon>
        <taxon>Hungatella</taxon>
    </lineage>
</organism>
<dbReference type="InterPro" id="IPR052531">
    <property type="entry name" value="CarD-like_regulator"/>
</dbReference>
<evidence type="ECO:0000313" key="3">
    <source>
        <dbReference type="Proteomes" id="UP000005384"/>
    </source>
</evidence>
<proteinExistence type="predicted"/>
<evidence type="ECO:0000313" key="2">
    <source>
        <dbReference type="EMBL" id="EHI58359.1"/>
    </source>
</evidence>
<dbReference type="EMBL" id="ADLN01000104">
    <property type="protein sequence ID" value="EHI58359.1"/>
    <property type="molecule type" value="Genomic_DNA"/>
</dbReference>
<dbReference type="PANTHER" id="PTHR38447:SF1">
    <property type="entry name" value="RNA POLYMERASE-BINDING TRANSCRIPTION FACTOR CARD"/>
    <property type="match status" value="1"/>
</dbReference>
<dbReference type="SUPFAM" id="SSF141259">
    <property type="entry name" value="CarD-like"/>
    <property type="match status" value="1"/>
</dbReference>